<sequence>MKKKLVYVAHPYGGKKSNKEKIDKIMQELVMVDITHDYVSPIHNYGFMYLTGDQYQFGLGICLGLLSHCDVLVLCDGWETSRGCKGEYEYAKKHGIATFVLSEWEAMNMI</sequence>
<dbReference type="InterPro" id="IPR025518">
    <property type="entry name" value="DUF4406"/>
</dbReference>
<reference evidence="1 2" key="1">
    <citation type="submission" date="2013-12" db="EMBL/GenBank/DDBJ databases">
        <title>A Varibaculum cambriense genome reconstructed from a premature infant gut community with otherwise low bacterial novelty that shifts toward anaerobic metabolism during the third week of life.</title>
        <authorList>
            <person name="Brown C.T."/>
            <person name="Sharon I."/>
            <person name="Thomas B.C."/>
            <person name="Castelle C.J."/>
            <person name="Morowitz M.J."/>
            <person name="Banfield J.F."/>
        </authorList>
    </citation>
    <scope>NUCLEOTIDE SEQUENCE [LARGE SCALE GENOMIC DNA]</scope>
    <source>
        <strain evidence="2">DORA_11</strain>
    </source>
</reference>
<evidence type="ECO:0008006" key="3">
    <source>
        <dbReference type="Google" id="ProtNLM"/>
    </source>
</evidence>
<dbReference type="PATRIC" id="fig|1403949.3.peg.49"/>
<accession>W1V8U4</accession>
<dbReference type="Pfam" id="PF14359">
    <property type="entry name" value="DUF4406"/>
    <property type="match status" value="1"/>
</dbReference>
<dbReference type="Gene3D" id="3.40.50.10400">
    <property type="entry name" value="Hypothetical protein PA1492"/>
    <property type="match status" value="1"/>
</dbReference>
<comment type="caution">
    <text evidence="1">The sequence shown here is derived from an EMBL/GenBank/DDBJ whole genome shotgun (WGS) entry which is preliminary data.</text>
</comment>
<dbReference type="Proteomes" id="UP000018855">
    <property type="component" value="Unassembled WGS sequence"/>
</dbReference>
<evidence type="ECO:0000313" key="1">
    <source>
        <dbReference type="EMBL" id="ETJ02443.1"/>
    </source>
</evidence>
<protein>
    <recommendedName>
        <fullName evidence="3">DUF4406 domain-containing protein</fullName>
    </recommendedName>
</protein>
<gene>
    <name evidence="1" type="ORF">Q619_VDC00007G0019</name>
</gene>
<dbReference type="EMBL" id="AZMJ01000007">
    <property type="protein sequence ID" value="ETJ02443.1"/>
    <property type="molecule type" value="Genomic_DNA"/>
</dbReference>
<evidence type="ECO:0000313" key="2">
    <source>
        <dbReference type="Proteomes" id="UP000018855"/>
    </source>
</evidence>
<proteinExistence type="predicted"/>
<dbReference type="SUPFAM" id="SSF52309">
    <property type="entry name" value="N-(deoxy)ribosyltransferase-like"/>
    <property type="match status" value="1"/>
</dbReference>
<organism evidence="1 2">
    <name type="scientific">Veillonella dispar DORA_11</name>
    <dbReference type="NCBI Taxonomy" id="1403949"/>
    <lineage>
        <taxon>Bacteria</taxon>
        <taxon>Bacillati</taxon>
        <taxon>Bacillota</taxon>
        <taxon>Negativicutes</taxon>
        <taxon>Veillonellales</taxon>
        <taxon>Veillonellaceae</taxon>
        <taxon>Veillonella</taxon>
    </lineage>
</organism>
<name>W1V8U4_9FIRM</name>
<dbReference type="AlphaFoldDB" id="W1V8U4"/>